<dbReference type="SMART" id="SM00591">
    <property type="entry name" value="RWD"/>
    <property type="match status" value="1"/>
</dbReference>
<dbReference type="SUPFAM" id="SSF54495">
    <property type="entry name" value="UBC-like"/>
    <property type="match status" value="1"/>
</dbReference>
<keyword evidence="4 11" id="KW-0547">Nucleotide-binding</keyword>
<dbReference type="GO" id="GO:0005737">
    <property type="term" value="C:cytoplasm"/>
    <property type="evidence" value="ECO:0007669"/>
    <property type="project" value="TreeGrafter"/>
</dbReference>
<dbReference type="InterPro" id="IPR036621">
    <property type="entry name" value="Anticodon-bd_dom_sf"/>
</dbReference>
<feature type="binding site" evidence="12">
    <location>
        <position position="601"/>
    </location>
    <ligand>
        <name>ATP</name>
        <dbReference type="ChEBI" id="CHEBI:30616"/>
    </ligand>
</feature>
<dbReference type="SMART" id="SM00220">
    <property type="entry name" value="S_TKc"/>
    <property type="match status" value="1"/>
</dbReference>
<dbReference type="InterPro" id="IPR011009">
    <property type="entry name" value="Kinase-like_dom_sf"/>
</dbReference>
<feature type="region of interest" description="Disordered" evidence="14">
    <location>
        <begin position="687"/>
        <end position="749"/>
    </location>
</feature>
<dbReference type="CDD" id="cd23823">
    <property type="entry name" value="RWD_GCN2"/>
    <property type="match status" value="1"/>
</dbReference>
<evidence type="ECO:0000256" key="13">
    <source>
        <dbReference type="SAM" id="Coils"/>
    </source>
</evidence>
<dbReference type="FunFam" id="1.10.510.10:FF:000821">
    <property type="entry name" value="Serine/threonine-protein kinase gcn2"/>
    <property type="match status" value="1"/>
</dbReference>
<dbReference type="InterPro" id="IPR016255">
    <property type="entry name" value="Gcn2"/>
</dbReference>
<dbReference type="Pfam" id="PF13393">
    <property type="entry name" value="tRNA-synt_His"/>
    <property type="match status" value="1"/>
</dbReference>
<dbReference type="InterPro" id="IPR024435">
    <property type="entry name" value="HisRS-related_dom"/>
</dbReference>
<protein>
    <recommendedName>
        <fullName evidence="1">non-specific serine/threonine protein kinase</fullName>
        <ecNumber evidence="1">2.7.11.1</ecNumber>
    </recommendedName>
</protein>
<keyword evidence="3" id="KW-0808">Transferase</keyword>
<dbReference type="PROSITE" id="PS50908">
    <property type="entry name" value="RWD"/>
    <property type="match status" value="1"/>
</dbReference>
<feature type="binding site" evidence="11">
    <location>
        <begin position="577"/>
        <end position="585"/>
    </location>
    <ligand>
        <name>ATP</name>
        <dbReference type="ChEBI" id="CHEBI:30616"/>
    </ligand>
</feature>
<dbReference type="InterPro" id="IPR006575">
    <property type="entry name" value="RWD_dom"/>
</dbReference>
<dbReference type="InterPro" id="IPR050339">
    <property type="entry name" value="CC_SR_Kinase"/>
</dbReference>
<comment type="similarity">
    <text evidence="7">Belongs to the protein kinase superfamily. Ser/Thr protein kinase family. GCN2 subfamily.</text>
</comment>
<keyword evidence="2" id="KW-0723">Serine/threonine-protein kinase</keyword>
<evidence type="ECO:0000256" key="12">
    <source>
        <dbReference type="PROSITE-ProRule" id="PRU10141"/>
    </source>
</evidence>
<feature type="domain" description="RWD" evidence="16">
    <location>
        <begin position="45"/>
        <end position="153"/>
    </location>
</feature>
<dbReference type="FunFam" id="3.10.110.10:FF:000050">
    <property type="entry name" value="eIF-2-alpha kinase GCN2"/>
    <property type="match status" value="1"/>
</dbReference>
<dbReference type="FunFam" id="3.30.930.10:FF:000074">
    <property type="entry name" value="Serine/threonine-protein kinase gcn2"/>
    <property type="match status" value="1"/>
</dbReference>
<evidence type="ECO:0000256" key="10">
    <source>
        <dbReference type="PIRSR" id="PIRSR000660-1"/>
    </source>
</evidence>
<dbReference type="PROSITE" id="PS00108">
    <property type="entry name" value="PROTEIN_KINASE_ST"/>
    <property type="match status" value="1"/>
</dbReference>
<dbReference type="InterPro" id="IPR016135">
    <property type="entry name" value="UBQ-conjugating_enzyme/RWD"/>
</dbReference>
<dbReference type="Proteomes" id="UP000799302">
    <property type="component" value="Unassembled WGS sequence"/>
</dbReference>
<evidence type="ECO:0000256" key="9">
    <source>
        <dbReference type="ARBA" id="ARBA00048679"/>
    </source>
</evidence>
<keyword evidence="13" id="KW-0175">Coiled coil</keyword>
<dbReference type="CDD" id="cd14012">
    <property type="entry name" value="PK_eIF2AK_GCN2_rpt1"/>
    <property type="match status" value="1"/>
</dbReference>
<dbReference type="Pfam" id="PF00069">
    <property type="entry name" value="Pkinase"/>
    <property type="match status" value="3"/>
</dbReference>
<dbReference type="OrthoDB" id="341578at2759"/>
<proteinExistence type="inferred from homology"/>
<evidence type="ECO:0000256" key="11">
    <source>
        <dbReference type="PIRSR" id="PIRSR000660-2"/>
    </source>
</evidence>
<keyword evidence="6 11" id="KW-0067">ATP-binding</keyword>
<dbReference type="PROSITE" id="PS00107">
    <property type="entry name" value="PROTEIN_KINASE_ATP"/>
    <property type="match status" value="1"/>
</dbReference>
<dbReference type="Pfam" id="PF05773">
    <property type="entry name" value="RWD"/>
    <property type="match status" value="1"/>
</dbReference>
<feature type="domain" description="Protein kinase" evidence="15">
    <location>
        <begin position="260"/>
        <end position="525"/>
    </location>
</feature>
<evidence type="ECO:0000256" key="1">
    <source>
        <dbReference type="ARBA" id="ARBA00012513"/>
    </source>
</evidence>
<dbReference type="GO" id="GO:0004694">
    <property type="term" value="F:eukaryotic translation initiation factor 2alpha kinase activity"/>
    <property type="evidence" value="ECO:0007669"/>
    <property type="project" value="InterPro"/>
</dbReference>
<organism evidence="17 18">
    <name type="scientific">Microthyrium microscopicum</name>
    <dbReference type="NCBI Taxonomy" id="703497"/>
    <lineage>
        <taxon>Eukaryota</taxon>
        <taxon>Fungi</taxon>
        <taxon>Dikarya</taxon>
        <taxon>Ascomycota</taxon>
        <taxon>Pezizomycotina</taxon>
        <taxon>Dothideomycetes</taxon>
        <taxon>Dothideomycetes incertae sedis</taxon>
        <taxon>Microthyriales</taxon>
        <taxon>Microthyriaceae</taxon>
        <taxon>Microthyrium</taxon>
    </lineage>
</organism>
<dbReference type="PANTHER" id="PTHR11042:SF136">
    <property type="entry name" value="EIF-2-ALPHA KINASE GCN2"/>
    <property type="match status" value="1"/>
</dbReference>
<reference evidence="17" key="1">
    <citation type="journal article" date="2020" name="Stud. Mycol.">
        <title>101 Dothideomycetes genomes: a test case for predicting lifestyles and emergence of pathogens.</title>
        <authorList>
            <person name="Haridas S."/>
            <person name="Albert R."/>
            <person name="Binder M."/>
            <person name="Bloem J."/>
            <person name="Labutti K."/>
            <person name="Salamov A."/>
            <person name="Andreopoulos B."/>
            <person name="Baker S."/>
            <person name="Barry K."/>
            <person name="Bills G."/>
            <person name="Bluhm B."/>
            <person name="Cannon C."/>
            <person name="Castanera R."/>
            <person name="Culley D."/>
            <person name="Daum C."/>
            <person name="Ezra D."/>
            <person name="Gonzalez J."/>
            <person name="Henrissat B."/>
            <person name="Kuo A."/>
            <person name="Liang C."/>
            <person name="Lipzen A."/>
            <person name="Lutzoni F."/>
            <person name="Magnuson J."/>
            <person name="Mondo S."/>
            <person name="Nolan M."/>
            <person name="Ohm R."/>
            <person name="Pangilinan J."/>
            <person name="Park H.-J."/>
            <person name="Ramirez L."/>
            <person name="Alfaro M."/>
            <person name="Sun H."/>
            <person name="Tritt A."/>
            <person name="Yoshinaga Y."/>
            <person name="Zwiers L.-H."/>
            <person name="Turgeon B."/>
            <person name="Goodwin S."/>
            <person name="Spatafora J."/>
            <person name="Crous P."/>
            <person name="Grigoriev I."/>
        </authorList>
    </citation>
    <scope>NUCLEOTIDE SEQUENCE</scope>
    <source>
        <strain evidence="17">CBS 115976</strain>
    </source>
</reference>
<dbReference type="Gene3D" id="3.40.50.800">
    <property type="entry name" value="Anticodon-binding domain"/>
    <property type="match status" value="1"/>
</dbReference>
<dbReference type="InterPro" id="IPR045864">
    <property type="entry name" value="aa-tRNA-synth_II/BPL/LPL"/>
</dbReference>
<keyword evidence="5 17" id="KW-0418">Kinase</keyword>
<dbReference type="EC" id="2.7.11.1" evidence="1"/>
<dbReference type="Gene3D" id="3.30.930.10">
    <property type="entry name" value="Bira Bifunctional Protein, Domain 2"/>
    <property type="match status" value="1"/>
</dbReference>
<dbReference type="SUPFAM" id="SSF52954">
    <property type="entry name" value="Class II aaRS ABD-related"/>
    <property type="match status" value="1"/>
</dbReference>
<dbReference type="Pfam" id="PF12745">
    <property type="entry name" value="HGTP_anticodon2"/>
    <property type="match status" value="1"/>
</dbReference>
<evidence type="ECO:0000256" key="5">
    <source>
        <dbReference type="ARBA" id="ARBA00022777"/>
    </source>
</evidence>
<evidence type="ECO:0000256" key="6">
    <source>
        <dbReference type="ARBA" id="ARBA00022840"/>
    </source>
</evidence>
<evidence type="ECO:0000256" key="14">
    <source>
        <dbReference type="SAM" id="MobiDB-lite"/>
    </source>
</evidence>
<dbReference type="GO" id="GO:0005634">
    <property type="term" value="C:nucleus"/>
    <property type="evidence" value="ECO:0007669"/>
    <property type="project" value="TreeGrafter"/>
</dbReference>
<dbReference type="PROSITE" id="PS50011">
    <property type="entry name" value="PROTEIN_KINASE_DOM"/>
    <property type="match status" value="2"/>
</dbReference>
<evidence type="ECO:0000256" key="2">
    <source>
        <dbReference type="ARBA" id="ARBA00022527"/>
    </source>
</evidence>
<evidence type="ECO:0000259" key="15">
    <source>
        <dbReference type="PROSITE" id="PS50011"/>
    </source>
</evidence>
<evidence type="ECO:0000256" key="8">
    <source>
        <dbReference type="ARBA" id="ARBA00047899"/>
    </source>
</evidence>
<dbReference type="InterPro" id="IPR041715">
    <property type="entry name" value="HisRS-like_core"/>
</dbReference>
<dbReference type="GO" id="GO:0005524">
    <property type="term" value="F:ATP binding"/>
    <property type="evidence" value="ECO:0007669"/>
    <property type="project" value="UniProtKB-UniRule"/>
</dbReference>
<evidence type="ECO:0000313" key="18">
    <source>
        <dbReference type="Proteomes" id="UP000799302"/>
    </source>
</evidence>
<dbReference type="InterPro" id="IPR000719">
    <property type="entry name" value="Prot_kinase_dom"/>
</dbReference>
<dbReference type="Gene3D" id="3.10.110.10">
    <property type="entry name" value="Ubiquitin Conjugating Enzyme"/>
    <property type="match status" value="1"/>
</dbReference>
<evidence type="ECO:0000256" key="7">
    <source>
        <dbReference type="ARBA" id="ARBA00037982"/>
    </source>
</evidence>
<feature type="active site" description="Proton acceptor" evidence="10">
    <location>
        <position position="806"/>
    </location>
</feature>
<dbReference type="InterPro" id="IPR017441">
    <property type="entry name" value="Protein_kinase_ATP_BS"/>
</dbReference>
<dbReference type="Gene3D" id="3.30.200.20">
    <property type="entry name" value="Phosphorylase Kinase, domain 1"/>
    <property type="match status" value="1"/>
</dbReference>
<dbReference type="InterPro" id="IPR008271">
    <property type="entry name" value="Ser/Thr_kinase_AS"/>
</dbReference>
<dbReference type="SUPFAM" id="SSF56112">
    <property type="entry name" value="Protein kinase-like (PK-like)"/>
    <property type="match status" value="2"/>
</dbReference>
<feature type="binding site" evidence="11">
    <location>
        <position position="600"/>
    </location>
    <ligand>
        <name>ATP</name>
        <dbReference type="ChEBI" id="CHEBI:30616"/>
    </ligand>
</feature>
<feature type="compositionally biased region" description="Acidic residues" evidence="14">
    <location>
        <begin position="694"/>
        <end position="712"/>
    </location>
</feature>
<dbReference type="SUPFAM" id="SSF55681">
    <property type="entry name" value="Class II aaRS and biotin synthetases"/>
    <property type="match status" value="1"/>
</dbReference>
<comment type="catalytic activity">
    <reaction evidence="8">
        <text>L-threonyl-[protein] + ATP = O-phospho-L-threonyl-[protein] + ADP + H(+)</text>
        <dbReference type="Rhea" id="RHEA:46608"/>
        <dbReference type="Rhea" id="RHEA-COMP:11060"/>
        <dbReference type="Rhea" id="RHEA-COMP:11605"/>
        <dbReference type="ChEBI" id="CHEBI:15378"/>
        <dbReference type="ChEBI" id="CHEBI:30013"/>
        <dbReference type="ChEBI" id="CHEBI:30616"/>
        <dbReference type="ChEBI" id="CHEBI:61977"/>
        <dbReference type="ChEBI" id="CHEBI:456216"/>
        <dbReference type="EC" id="2.7.11.1"/>
    </reaction>
</comment>
<dbReference type="PIRSF" id="PIRSF000660">
    <property type="entry name" value="Ser/Thr_PK_GCN2"/>
    <property type="match status" value="1"/>
</dbReference>
<name>A0A6A6UA09_9PEZI</name>
<dbReference type="GO" id="GO:0000077">
    <property type="term" value="P:DNA damage checkpoint signaling"/>
    <property type="evidence" value="ECO:0007669"/>
    <property type="project" value="InterPro"/>
</dbReference>
<keyword evidence="18" id="KW-1185">Reference proteome</keyword>
<evidence type="ECO:0000256" key="3">
    <source>
        <dbReference type="ARBA" id="ARBA00022679"/>
    </source>
</evidence>
<sequence length="1612" mass="181592">MAKKNKKAVNRKETEAASDAPLHNATTTAVKSKTRVTDYAQLQSEELVALEGIYFDQFERVEQKGAWNSSQEPTFKIHLKSDPDEEIRLVLFVKFTLTYPKSPPIITIESSTGVRDKTLKLVMQTIATDVDLRLGDVMIYEIAFAVQGMLDNEAHHKAHGETLTSLEEERAEYEAAAFKAAKEQELKEQEKHAQAQAEEDQNVQRMVAEEMARRKQTHEPRRRSRFDLMSDHTQAAGRFLTFDRIVHLQKEGIDISFFAVNGFAQLADGPVTSIQTVLPIAEVPTPGKVASPCQLILKQCFLNLVSAEEKKKILLLEELLESVRRLPIHVNCIRMLDFRIDSTDLGWDVLVLTEHARQDTLWEKLQEQDVIYPKRVKSWTIDLLGALEFYHKHGIVHGDLHSKNVLFERGDGGSQTLKLADAGFQKALHDLRNKSSASSARAVYWQAPELQNDGKPIKKSDIWDLGILFVQMLFGLDVPERFNGPSMLSSQLKLSDPLKIITHAFFKVDSKKRPTAFDLSSNEFLRTDVAVYAVDVPSKSSGFAPAIFDMQPRRRRLSSIRIGSSRFEREFDYLGRLGKGGFGEVVKARHKLDGQTYAIKKIEAPARDAFTQLLSEVKLLSRIDHQNVVRYWTAWFDDSFDEDGGTKNASSEDQTSQAILSTEEDNFTFGHSTRGLDFVSSGPANIAFGSDSSSDSEEDDEQTELDDQEDESAVITGSENGSEDLSSETSSTRRKLAKQRTISSSRSMREPMKTTLYIQMEYCERHTLLDLIRKGLNDEPDNIWRLFHQIVDGLAHIHSLGIIHRDLKPANIFIDQLNNPKIGDFGLAISGQFDSPGKGHTNNVADNDMTRSVGTAFYVAPEVKSSSSGDYSTKVDMYSLGIIFFEMCYPLTTGMERAKVMGDIRAKGVVLPDDFETPEKSAMRDILESLLVHQPSKRPSSYELLHSGKIPIKVKDEALQQALLGLRDRASPYYHNMIESVFSVDQADQDVQDLAWDAASPSRTKDEPILMLVSSMTKDRLAEIFKKHCAIETQRPILFPRSRLYTTEQAVHVLTSTGTVAQLPFDLTLPNARKVARTFPGAEKTYTIGTVFRDSKNGGEPLAKGEVDFDFVSTDALDLAMRESEVIKVLDEVVHELPCFSPGQMCLHLNHSALLELILEHCRIPVHQRTSVKEVLSNLNVNDNTWQRLRNELRAPSLGITSTSLDDLAKFDWRETHDKALTKVQSIMGSADQRERLKPTFAHLQAVVKFMKNYGVQSKVYICPLSCYKEKFYQDGILFQCLYDSKKRTVLAAGGRYDRLIEDNRPRHGNAAFTGCHAVGFSLSWERLMSSMVKHQKGATKSSKFLKKTKTNNAAKEIWPMRRGSVLVASFDAKTLRSAAMSVVKDLWSHGISAELAKDADSLKELTTRYHDDPFSWIVMIKQDTAFARSDLKVRSFITGQDVDVSIENLIPHLRTEIRERDQREGQSTRVAHRPLSALAGNVDSGYASSDKRTNFQLIFAQHKGKKTNRNSLMEAGLLRYQEFLASYANPPYVGVETSDAILEAVRASQLGDPDSWRRAIQSAPANDRDYIQQIRAMLDKFRGEYLENGACQKAVIFNFRTGWIDLYDLAL</sequence>
<accession>A0A6A6UA09</accession>
<evidence type="ECO:0000259" key="16">
    <source>
        <dbReference type="PROSITE" id="PS50908"/>
    </source>
</evidence>
<feature type="domain" description="Protein kinase" evidence="15">
    <location>
        <begin position="571"/>
        <end position="959"/>
    </location>
</feature>
<dbReference type="PANTHER" id="PTHR11042">
    <property type="entry name" value="EUKARYOTIC TRANSLATION INITIATION FACTOR 2-ALPHA KINASE EIF2-ALPHA KINASE -RELATED"/>
    <property type="match status" value="1"/>
</dbReference>
<feature type="region of interest" description="Disordered" evidence="14">
    <location>
        <begin position="1"/>
        <end position="27"/>
    </location>
</feature>
<feature type="coiled-coil region" evidence="13">
    <location>
        <begin position="156"/>
        <end position="203"/>
    </location>
</feature>
<dbReference type="CDD" id="cd14046">
    <property type="entry name" value="STKc_EIF2AK4_GCN2_rpt2"/>
    <property type="match status" value="1"/>
</dbReference>
<evidence type="ECO:0000313" key="17">
    <source>
        <dbReference type="EMBL" id="KAF2669022.1"/>
    </source>
</evidence>
<evidence type="ECO:0000256" key="4">
    <source>
        <dbReference type="ARBA" id="ARBA00022741"/>
    </source>
</evidence>
<dbReference type="Gene3D" id="1.10.510.10">
    <property type="entry name" value="Transferase(Phosphotransferase) domain 1"/>
    <property type="match status" value="2"/>
</dbReference>
<dbReference type="EMBL" id="MU004235">
    <property type="protein sequence ID" value="KAF2669022.1"/>
    <property type="molecule type" value="Genomic_DNA"/>
</dbReference>
<comment type="catalytic activity">
    <reaction evidence="9">
        <text>L-seryl-[protein] + ATP = O-phospho-L-seryl-[protein] + ADP + H(+)</text>
        <dbReference type="Rhea" id="RHEA:17989"/>
        <dbReference type="Rhea" id="RHEA-COMP:9863"/>
        <dbReference type="Rhea" id="RHEA-COMP:11604"/>
        <dbReference type="ChEBI" id="CHEBI:15378"/>
        <dbReference type="ChEBI" id="CHEBI:29999"/>
        <dbReference type="ChEBI" id="CHEBI:30616"/>
        <dbReference type="ChEBI" id="CHEBI:83421"/>
        <dbReference type="ChEBI" id="CHEBI:456216"/>
        <dbReference type="EC" id="2.7.11.1"/>
    </reaction>
</comment>
<gene>
    <name evidence="17" type="ORF">BT63DRAFT_424742</name>
</gene>
<dbReference type="GO" id="GO:0009893">
    <property type="term" value="P:positive regulation of metabolic process"/>
    <property type="evidence" value="ECO:0007669"/>
    <property type="project" value="UniProtKB-ARBA"/>
</dbReference>